<comment type="caution">
    <text evidence="2">The sequence shown here is derived from an EMBL/GenBank/DDBJ whole genome shotgun (WGS) entry which is preliminary data.</text>
</comment>
<name>A0ABD2LNX7_9BILA</name>
<organism evidence="2 3">
    <name type="scientific">Heterodera trifolii</name>
    <dbReference type="NCBI Taxonomy" id="157864"/>
    <lineage>
        <taxon>Eukaryota</taxon>
        <taxon>Metazoa</taxon>
        <taxon>Ecdysozoa</taxon>
        <taxon>Nematoda</taxon>
        <taxon>Chromadorea</taxon>
        <taxon>Rhabditida</taxon>
        <taxon>Tylenchina</taxon>
        <taxon>Tylenchomorpha</taxon>
        <taxon>Tylenchoidea</taxon>
        <taxon>Heteroderidae</taxon>
        <taxon>Heteroderinae</taxon>
        <taxon>Heterodera</taxon>
    </lineage>
</organism>
<gene>
    <name evidence="2" type="ORF">niasHT_003200</name>
</gene>
<evidence type="ECO:0000256" key="1">
    <source>
        <dbReference type="SAM" id="MobiDB-lite"/>
    </source>
</evidence>
<feature type="compositionally biased region" description="Pro residues" evidence="1">
    <location>
        <begin position="222"/>
        <end position="253"/>
    </location>
</feature>
<protein>
    <submittedName>
        <fullName evidence="2">Uncharacterized protein</fullName>
    </submittedName>
</protein>
<dbReference type="AlphaFoldDB" id="A0ABD2LNX7"/>
<feature type="region of interest" description="Disordered" evidence="1">
    <location>
        <begin position="212"/>
        <end position="253"/>
    </location>
</feature>
<evidence type="ECO:0000313" key="3">
    <source>
        <dbReference type="Proteomes" id="UP001620626"/>
    </source>
</evidence>
<reference evidence="2 3" key="1">
    <citation type="submission" date="2024-10" db="EMBL/GenBank/DDBJ databases">
        <authorList>
            <person name="Kim D."/>
        </authorList>
    </citation>
    <scope>NUCLEOTIDE SEQUENCE [LARGE SCALE GENOMIC DNA]</scope>
    <source>
        <strain evidence="2">BH-2024</strain>
    </source>
</reference>
<feature type="region of interest" description="Disordered" evidence="1">
    <location>
        <begin position="88"/>
        <end position="131"/>
    </location>
</feature>
<feature type="compositionally biased region" description="Basic and acidic residues" evidence="1">
    <location>
        <begin position="122"/>
        <end position="131"/>
    </location>
</feature>
<feature type="compositionally biased region" description="Polar residues" evidence="1">
    <location>
        <begin position="93"/>
        <end position="116"/>
    </location>
</feature>
<dbReference type="Proteomes" id="UP001620626">
    <property type="component" value="Unassembled WGS sequence"/>
</dbReference>
<accession>A0ABD2LNX7</accession>
<proteinExistence type="predicted"/>
<evidence type="ECO:0000313" key="2">
    <source>
        <dbReference type="EMBL" id="KAL3116834.1"/>
    </source>
</evidence>
<sequence>MDACDRWWAKLDQKGFSNLALIFDSVNFARVGHWTQVDDAFPYNVPISPYIFRWHGTIRICSAVPWQKIAQTQIGKHTLSAGIMKAATGGKNGQPNSSSSTAADFQMSPKNHGTTTVRHRKPNNEQQRKDGPILKRTMSALGVAALALGAGQSVEAGRPLGAIMEQTMAPPPNPMQMSREANSPLLCDCETNPTPAVPVYSPPPPLPMFLPPPPATEGTLARPPPATEGTLAPPPPATEGALAPPPPATEGALAPPPPGGLVITGYPSANPDGFGNNVHEHNKGCLECCTCHCCVATCTWWHEHCCPPEN</sequence>
<keyword evidence="3" id="KW-1185">Reference proteome</keyword>
<dbReference type="EMBL" id="JBICBT010000344">
    <property type="protein sequence ID" value="KAL3116834.1"/>
    <property type="molecule type" value="Genomic_DNA"/>
</dbReference>